<dbReference type="VEuPathDB" id="FungiDB:A1O9_05109"/>
<keyword evidence="5" id="KW-1185">Reference proteome</keyword>
<feature type="compositionally biased region" description="Low complexity" evidence="2">
    <location>
        <begin position="743"/>
        <end position="753"/>
    </location>
</feature>
<dbReference type="Pfam" id="PF02194">
    <property type="entry name" value="PXA"/>
    <property type="match status" value="1"/>
</dbReference>
<feature type="domain" description="PXA" evidence="3">
    <location>
        <begin position="164"/>
        <end position="344"/>
    </location>
</feature>
<dbReference type="PANTHER" id="PTHR22775:SF47">
    <property type="entry name" value="MEIOTICALLY UP-REGULATED GENE 122 PROTEIN"/>
    <property type="match status" value="1"/>
</dbReference>
<evidence type="ECO:0000313" key="5">
    <source>
        <dbReference type="Proteomes" id="UP000027920"/>
    </source>
</evidence>
<feature type="compositionally biased region" description="Polar residues" evidence="2">
    <location>
        <begin position="12"/>
        <end position="31"/>
    </location>
</feature>
<proteinExistence type="inferred from homology"/>
<evidence type="ECO:0000313" key="4">
    <source>
        <dbReference type="EMBL" id="KEF60259.1"/>
    </source>
</evidence>
<feature type="compositionally biased region" description="Basic and acidic residues" evidence="2">
    <location>
        <begin position="436"/>
        <end position="447"/>
    </location>
</feature>
<dbReference type="PANTHER" id="PTHR22775">
    <property type="entry name" value="SORTING NEXIN"/>
    <property type="match status" value="1"/>
</dbReference>
<gene>
    <name evidence="4" type="ORF">A1O9_05109</name>
</gene>
<organism evidence="4 5">
    <name type="scientific">Exophiala aquamarina CBS 119918</name>
    <dbReference type="NCBI Taxonomy" id="1182545"/>
    <lineage>
        <taxon>Eukaryota</taxon>
        <taxon>Fungi</taxon>
        <taxon>Dikarya</taxon>
        <taxon>Ascomycota</taxon>
        <taxon>Pezizomycotina</taxon>
        <taxon>Eurotiomycetes</taxon>
        <taxon>Chaetothyriomycetidae</taxon>
        <taxon>Chaetothyriales</taxon>
        <taxon>Herpotrichiellaceae</taxon>
        <taxon>Exophiala</taxon>
    </lineage>
</organism>
<dbReference type="CDD" id="cd06093">
    <property type="entry name" value="PX_domain"/>
    <property type="match status" value="1"/>
</dbReference>
<sequence length="1003" mass="109323">MEEHSDPDPVNPRQNQTDSAILSQPSTSASLVQTVPTTATSTKGVNTSAAIDATLRFFASASNETLGACVVGLCASTYLVLGRFGLVLIGAVGGVVLHATWDAQQSGGTENGGGGDAARRRKELGIEVTHRLLDWRDKRRAEEEKNDESLEPDSKISVDFSDFQPETRQALVNLTDAVIRDYVRWWYSPLLPKEQSFPAACRRTLTSFILSFSNHLSRKRPADPFLDFLANSTSIIIVFLNELSTALKASSNHDAERAIQTYLHFQPDSNLANVLSRDQQDRKLNLVADDILQNFLDSKSYACPPVKVFLREVLAGLVLESTVATCSKPEWINGWIVYLLEDGEPEIMNVIDSGVEDMANAASLASANASSSKGHTRRVSKAEEAMEEAMREAQRLNEMIAEDEARRKKGLPTIEAEDTSSVTTTDAGLATPTSSDSDRNRREEHSLDSSMVLDIDGNAIPSPNPSPSKEHPPFTSFDQLPDVLPAPPQPISNAPAPTEVMLAVPLTLHNASITIMDLSDISAKTTFKQRPNSEYLLQIEPASQRFPGWMVTRKYIDFEPLHETLKKIAPITGQHEFTQHYPALPSWRGQTSEGLIHNLEAYLRFALKFEPLAETGVMKTFLDKETGLQKAPAQSKNVLVQGGAALENVGKNFINVLGQGGKNIAGGGKAVLGGVQGVFGAVATGVQGNQKKSISNPRSSQQLSRMDTSSSQNCRSSSDVARQSTDSIEVRPPLPGRPGTAASSQNQRSRSSSIMLDSARQSQEILSIPPPPSEISDDYQPVPRAVTEIPPQTPPRPRQDTIIANPATPALSQKPEESSTPASVNLPKTPARRSPRKDRPISEEETRASIELIFAILTELYSLAGTWTIRLSLLSAAKTFLLRPNNPQLESIRVLLQESVVEANFCDKGLATHLTKLRENSLPTEEEQAKWPKEPSAEEKEKLRIKARKLLVERGMPQALTSVMGAAASGEALGRVFDCLQVELVARGLIFALLLQAVRAATQ</sequence>
<protein>
    <recommendedName>
        <fullName evidence="3">PXA domain-containing protein</fullName>
    </recommendedName>
</protein>
<dbReference type="SMART" id="SM00313">
    <property type="entry name" value="PXA"/>
    <property type="match status" value="1"/>
</dbReference>
<feature type="compositionally biased region" description="Polar residues" evidence="2">
    <location>
        <begin position="688"/>
        <end position="727"/>
    </location>
</feature>
<feature type="region of interest" description="Disordered" evidence="2">
    <location>
        <begin position="403"/>
        <end position="492"/>
    </location>
</feature>
<comment type="similarity">
    <text evidence="1">Belongs to the sorting nexin family.</text>
</comment>
<dbReference type="EMBL" id="AMGV01000003">
    <property type="protein sequence ID" value="KEF60259.1"/>
    <property type="molecule type" value="Genomic_DNA"/>
</dbReference>
<comment type="caution">
    <text evidence="4">The sequence shown here is derived from an EMBL/GenBank/DDBJ whole genome shotgun (WGS) entry which is preliminary data.</text>
</comment>
<dbReference type="Proteomes" id="UP000027920">
    <property type="component" value="Unassembled WGS sequence"/>
</dbReference>
<feature type="region of interest" description="Disordered" evidence="2">
    <location>
        <begin position="688"/>
        <end position="779"/>
    </location>
</feature>
<feature type="region of interest" description="Disordered" evidence="2">
    <location>
        <begin position="809"/>
        <end position="844"/>
    </location>
</feature>
<dbReference type="InterPro" id="IPR013937">
    <property type="entry name" value="Sorting_nexin_C"/>
</dbReference>
<dbReference type="HOGENOM" id="CLU_007315_0_0_1"/>
<feature type="region of interest" description="Disordered" evidence="2">
    <location>
        <begin position="1"/>
        <end position="31"/>
    </location>
</feature>
<dbReference type="GeneID" id="25280036"/>
<dbReference type="PROSITE" id="PS51207">
    <property type="entry name" value="PXA"/>
    <property type="match status" value="1"/>
</dbReference>
<feature type="compositionally biased region" description="Polar residues" evidence="2">
    <location>
        <begin position="419"/>
        <end position="435"/>
    </location>
</feature>
<reference evidence="4 5" key="1">
    <citation type="submission" date="2013-03" db="EMBL/GenBank/DDBJ databases">
        <title>The Genome Sequence of Exophiala aquamarina CBS 119918.</title>
        <authorList>
            <consortium name="The Broad Institute Genomics Platform"/>
            <person name="Cuomo C."/>
            <person name="de Hoog S."/>
            <person name="Gorbushina A."/>
            <person name="Walker B."/>
            <person name="Young S.K."/>
            <person name="Zeng Q."/>
            <person name="Gargeya S."/>
            <person name="Fitzgerald M."/>
            <person name="Haas B."/>
            <person name="Abouelleil A."/>
            <person name="Allen A.W."/>
            <person name="Alvarado L."/>
            <person name="Arachchi H.M."/>
            <person name="Berlin A.M."/>
            <person name="Chapman S.B."/>
            <person name="Gainer-Dewar J."/>
            <person name="Goldberg J."/>
            <person name="Griggs A."/>
            <person name="Gujja S."/>
            <person name="Hansen M."/>
            <person name="Howarth C."/>
            <person name="Imamovic A."/>
            <person name="Ireland A."/>
            <person name="Larimer J."/>
            <person name="McCowan C."/>
            <person name="Murphy C."/>
            <person name="Pearson M."/>
            <person name="Poon T.W."/>
            <person name="Priest M."/>
            <person name="Roberts A."/>
            <person name="Saif S."/>
            <person name="Shea T."/>
            <person name="Sisk P."/>
            <person name="Sykes S."/>
            <person name="Wortman J."/>
            <person name="Nusbaum C."/>
            <person name="Birren B."/>
        </authorList>
    </citation>
    <scope>NUCLEOTIDE SEQUENCE [LARGE SCALE GENOMIC DNA]</scope>
    <source>
        <strain evidence="4 5">CBS 119918</strain>
    </source>
</reference>
<feature type="compositionally biased region" description="Basic and acidic residues" evidence="2">
    <location>
        <begin position="380"/>
        <end position="390"/>
    </location>
</feature>
<dbReference type="STRING" id="1182545.A0A072PJK8"/>
<evidence type="ECO:0000256" key="1">
    <source>
        <dbReference type="ARBA" id="ARBA00010883"/>
    </source>
</evidence>
<dbReference type="RefSeq" id="XP_013262849.1">
    <property type="nucleotide sequence ID" value="XM_013407395.1"/>
</dbReference>
<dbReference type="Pfam" id="PF08628">
    <property type="entry name" value="Nexin_C"/>
    <property type="match status" value="1"/>
</dbReference>
<dbReference type="GO" id="GO:0035091">
    <property type="term" value="F:phosphatidylinositol binding"/>
    <property type="evidence" value="ECO:0007669"/>
    <property type="project" value="InterPro"/>
</dbReference>
<accession>A0A072PJK8</accession>
<feature type="region of interest" description="Disordered" evidence="2">
    <location>
        <begin position="365"/>
        <end position="390"/>
    </location>
</feature>
<dbReference type="AlphaFoldDB" id="A0A072PJK8"/>
<dbReference type="SUPFAM" id="SSF64268">
    <property type="entry name" value="PX domain"/>
    <property type="match status" value="1"/>
</dbReference>
<dbReference type="InterPro" id="IPR036871">
    <property type="entry name" value="PX_dom_sf"/>
</dbReference>
<evidence type="ECO:0000259" key="3">
    <source>
        <dbReference type="PROSITE" id="PS51207"/>
    </source>
</evidence>
<dbReference type="OrthoDB" id="41200at2759"/>
<evidence type="ECO:0000256" key="2">
    <source>
        <dbReference type="SAM" id="MobiDB-lite"/>
    </source>
</evidence>
<name>A0A072PJK8_9EURO</name>
<dbReference type="InterPro" id="IPR003114">
    <property type="entry name" value="Phox_assoc"/>
</dbReference>
<dbReference type="Gene3D" id="3.30.1520.10">
    <property type="entry name" value="Phox-like domain"/>
    <property type="match status" value="1"/>
</dbReference>